<organism evidence="1 2">
    <name type="scientific">Aminipila terrae</name>
    <dbReference type="NCBI Taxonomy" id="2697030"/>
    <lineage>
        <taxon>Bacteria</taxon>
        <taxon>Bacillati</taxon>
        <taxon>Bacillota</taxon>
        <taxon>Clostridia</taxon>
        <taxon>Peptostreptococcales</taxon>
        <taxon>Anaerovoracaceae</taxon>
        <taxon>Aminipila</taxon>
    </lineage>
</organism>
<sequence>MADLMSNKFTSFQALSQKYKNFLVPALKIKVKGQDVISNLNIAIENMSVVHSLETAGSCNFNIVNAYDIKKRQFDSNIIDKFRLGVVIQVELGYSSALEVVFKGYISEVNYNFSEVPMLEVTAMDVRKLMMEAMERRKKFYVKTYSAAFSELMQDYKKICTHLVIDKTTTQLGTDGISQNASDFEFIKEELAPIAGREFFVVAGKAFFRIPKKLTVPITALTWGSSLISFNKSSNYLNAEVIVLGFDEDKQKRFEGTAIAVTKAPQIPVTVKKQPIILPDPDATDQKKAEQRAKSEAEKLIQQAESANGICIGLPELVPGRFVRLEKMGNDISKKYYITKVTHRLGTEGFETEFETGGWD</sequence>
<dbReference type="EMBL" id="CP047591">
    <property type="protein sequence ID" value="QHI72589.1"/>
    <property type="molecule type" value="Genomic_DNA"/>
</dbReference>
<keyword evidence="2" id="KW-1185">Reference proteome</keyword>
<proteinExistence type="predicted"/>
<evidence type="ECO:0000313" key="2">
    <source>
        <dbReference type="Proteomes" id="UP000463883"/>
    </source>
</evidence>
<evidence type="ECO:0000313" key="1">
    <source>
        <dbReference type="EMBL" id="QHI72589.1"/>
    </source>
</evidence>
<evidence type="ECO:0008006" key="3">
    <source>
        <dbReference type="Google" id="ProtNLM"/>
    </source>
</evidence>
<accession>A0A6P1MD19</accession>
<dbReference type="KEGG" id="amic:Ami3637_09425"/>
<dbReference type="SUPFAM" id="SSF69279">
    <property type="entry name" value="Phage tail proteins"/>
    <property type="match status" value="1"/>
</dbReference>
<reference evidence="1 2" key="1">
    <citation type="submission" date="2020-01" db="EMBL/GenBank/DDBJ databases">
        <title>Genomic analysis of Aminipila sp. CBA3637.</title>
        <authorList>
            <person name="Kim Y.B."/>
            <person name="Roh S.W."/>
        </authorList>
    </citation>
    <scope>NUCLEOTIDE SEQUENCE [LARGE SCALE GENOMIC DNA]</scope>
    <source>
        <strain evidence="1 2">CBA3637</strain>
    </source>
</reference>
<protein>
    <recommendedName>
        <fullName evidence="3">Phage late control D family protein</fullName>
    </recommendedName>
</protein>
<dbReference type="AlphaFoldDB" id="A0A6P1MD19"/>
<dbReference type="RefSeq" id="WP_162362357.1">
    <property type="nucleotide sequence ID" value="NZ_CP047591.1"/>
</dbReference>
<dbReference type="Proteomes" id="UP000463883">
    <property type="component" value="Chromosome"/>
</dbReference>
<name>A0A6P1MD19_9FIRM</name>
<gene>
    <name evidence="1" type="ORF">Ami3637_09425</name>
</gene>